<organism evidence="6 7">
    <name type="scientific">Pseudalgibacter alginicilyticus</name>
    <dbReference type="NCBI Taxonomy" id="1736674"/>
    <lineage>
        <taxon>Bacteria</taxon>
        <taxon>Pseudomonadati</taxon>
        <taxon>Bacteroidota</taxon>
        <taxon>Flavobacteriia</taxon>
        <taxon>Flavobacteriales</taxon>
        <taxon>Flavobacteriaceae</taxon>
        <taxon>Pseudalgibacter</taxon>
    </lineage>
</organism>
<gene>
    <name evidence="6" type="ORF">APS56_15585</name>
</gene>
<evidence type="ECO:0000256" key="2">
    <source>
        <dbReference type="ARBA" id="ARBA00023015"/>
    </source>
</evidence>
<dbReference type="SUPFAM" id="SSF88659">
    <property type="entry name" value="Sigma3 and sigma4 domains of RNA polymerase sigma factors"/>
    <property type="match status" value="1"/>
</dbReference>
<dbReference type="PANTHER" id="PTHR43133">
    <property type="entry name" value="RNA POLYMERASE ECF-TYPE SIGMA FACTO"/>
    <property type="match status" value="1"/>
</dbReference>
<keyword evidence="3" id="KW-0731">Sigma factor</keyword>
<keyword evidence="7" id="KW-1185">Reference proteome</keyword>
<dbReference type="Pfam" id="PF04542">
    <property type="entry name" value="Sigma70_r2"/>
    <property type="match status" value="1"/>
</dbReference>
<dbReference type="KEGG" id="ahz:APS56_15585"/>
<dbReference type="Gene3D" id="1.10.1740.10">
    <property type="match status" value="1"/>
</dbReference>
<dbReference type="InterPro" id="IPR013324">
    <property type="entry name" value="RNA_pol_sigma_r3/r4-like"/>
</dbReference>
<dbReference type="EMBL" id="CP012898">
    <property type="protein sequence ID" value="ALJ06467.1"/>
    <property type="molecule type" value="Genomic_DNA"/>
</dbReference>
<reference evidence="6 7" key="1">
    <citation type="submission" date="2015-10" db="EMBL/GenBank/DDBJ databases">
        <authorList>
            <person name="Gilbert D.G."/>
        </authorList>
    </citation>
    <scope>NUCLEOTIDE SEQUENCE [LARGE SCALE GENOMIC DNA]</scope>
    <source>
        <strain evidence="7">HZ-22</strain>
    </source>
</reference>
<dbReference type="RefSeq" id="WP_054730507.1">
    <property type="nucleotide sequence ID" value="NZ_CP012898.1"/>
</dbReference>
<dbReference type="GO" id="GO:0006352">
    <property type="term" value="P:DNA-templated transcription initiation"/>
    <property type="evidence" value="ECO:0007669"/>
    <property type="project" value="InterPro"/>
</dbReference>
<accession>A0A0P0D6B6</accession>
<comment type="similarity">
    <text evidence="1">Belongs to the sigma-70 factor family. ECF subfamily.</text>
</comment>
<keyword evidence="4" id="KW-0804">Transcription</keyword>
<keyword evidence="2" id="KW-0805">Transcription regulation</keyword>
<dbReference type="PANTHER" id="PTHR43133:SF46">
    <property type="entry name" value="RNA POLYMERASE SIGMA-70 FACTOR ECF SUBFAMILY"/>
    <property type="match status" value="1"/>
</dbReference>
<evidence type="ECO:0000313" key="7">
    <source>
        <dbReference type="Proteomes" id="UP000057981"/>
    </source>
</evidence>
<dbReference type="SUPFAM" id="SSF88946">
    <property type="entry name" value="Sigma2 domain of RNA polymerase sigma factors"/>
    <property type="match status" value="1"/>
</dbReference>
<evidence type="ECO:0000256" key="4">
    <source>
        <dbReference type="ARBA" id="ARBA00023163"/>
    </source>
</evidence>
<feature type="domain" description="RNA polymerase sigma-70 region 2" evidence="5">
    <location>
        <begin position="24"/>
        <end position="91"/>
    </location>
</feature>
<proteinExistence type="inferred from homology"/>
<dbReference type="InterPro" id="IPR013325">
    <property type="entry name" value="RNA_pol_sigma_r2"/>
</dbReference>
<sequence>MFHSDKDLLVAIYDKKDEKAFKIFYNRYANLLLHWGMKHTGNKDIASDIAQNFWVIFWSKPYAIKTDKEDNARKYLIHYFTYRMFDYLRSSAAKSFGNEYILETLSKSESYSHIIENIQVDEILEVIDNLLKVFPELTQQIFKEVWENNSSVKAVSQKLGVSEKVVRTHHKKVITLVRNKIQDLLNDTTDLKSQKTIIKIIILIGLIS</sequence>
<dbReference type="InterPro" id="IPR007627">
    <property type="entry name" value="RNA_pol_sigma70_r2"/>
</dbReference>
<dbReference type="GO" id="GO:0016987">
    <property type="term" value="F:sigma factor activity"/>
    <property type="evidence" value="ECO:0007669"/>
    <property type="project" value="UniProtKB-KW"/>
</dbReference>
<evidence type="ECO:0000256" key="3">
    <source>
        <dbReference type="ARBA" id="ARBA00023082"/>
    </source>
</evidence>
<dbReference type="OrthoDB" id="665981at2"/>
<dbReference type="STRING" id="1736674.APS56_15585"/>
<dbReference type="NCBIfam" id="TIGR02937">
    <property type="entry name" value="sigma70-ECF"/>
    <property type="match status" value="1"/>
</dbReference>
<dbReference type="Proteomes" id="UP000057981">
    <property type="component" value="Chromosome"/>
</dbReference>
<dbReference type="InterPro" id="IPR039425">
    <property type="entry name" value="RNA_pol_sigma-70-like"/>
</dbReference>
<dbReference type="InterPro" id="IPR014284">
    <property type="entry name" value="RNA_pol_sigma-70_dom"/>
</dbReference>
<dbReference type="AlphaFoldDB" id="A0A0P0D6B6"/>
<evidence type="ECO:0000313" key="6">
    <source>
        <dbReference type="EMBL" id="ALJ06467.1"/>
    </source>
</evidence>
<evidence type="ECO:0000256" key="1">
    <source>
        <dbReference type="ARBA" id="ARBA00010641"/>
    </source>
</evidence>
<name>A0A0P0D6B6_9FLAO</name>
<evidence type="ECO:0000259" key="5">
    <source>
        <dbReference type="Pfam" id="PF04542"/>
    </source>
</evidence>
<protein>
    <recommendedName>
        <fullName evidence="5">RNA polymerase sigma-70 region 2 domain-containing protein</fullName>
    </recommendedName>
</protein>